<evidence type="ECO:0000313" key="3">
    <source>
        <dbReference type="Proteomes" id="UP000219338"/>
    </source>
</evidence>
<name>A0A284QRH7_ARMOS</name>
<dbReference type="Proteomes" id="UP000219338">
    <property type="component" value="Unassembled WGS sequence"/>
</dbReference>
<proteinExistence type="predicted"/>
<protein>
    <submittedName>
        <fullName evidence="2">Uncharacterized protein</fullName>
    </submittedName>
</protein>
<reference evidence="3" key="1">
    <citation type="journal article" date="2017" name="Nat. Ecol. Evol.">
        <title>Genome expansion and lineage-specific genetic innovations in the forest pathogenic fungi Armillaria.</title>
        <authorList>
            <person name="Sipos G."/>
            <person name="Prasanna A.N."/>
            <person name="Walter M.C."/>
            <person name="O'Connor E."/>
            <person name="Balint B."/>
            <person name="Krizsan K."/>
            <person name="Kiss B."/>
            <person name="Hess J."/>
            <person name="Varga T."/>
            <person name="Slot J."/>
            <person name="Riley R."/>
            <person name="Boka B."/>
            <person name="Rigling D."/>
            <person name="Barry K."/>
            <person name="Lee J."/>
            <person name="Mihaltcheva S."/>
            <person name="LaButti K."/>
            <person name="Lipzen A."/>
            <person name="Waldron R."/>
            <person name="Moloney N.M."/>
            <person name="Sperisen C."/>
            <person name="Kredics L."/>
            <person name="Vagvoelgyi C."/>
            <person name="Patrignani A."/>
            <person name="Fitzpatrick D."/>
            <person name="Nagy I."/>
            <person name="Doyle S."/>
            <person name="Anderson J.B."/>
            <person name="Grigoriev I.V."/>
            <person name="Gueldener U."/>
            <person name="Muensterkoetter M."/>
            <person name="Nagy L.G."/>
        </authorList>
    </citation>
    <scope>NUCLEOTIDE SEQUENCE [LARGE SCALE GENOMIC DNA]</scope>
    <source>
        <strain evidence="3">C18/9</strain>
    </source>
</reference>
<feature type="region of interest" description="Disordered" evidence="1">
    <location>
        <begin position="1"/>
        <end position="39"/>
    </location>
</feature>
<dbReference type="AlphaFoldDB" id="A0A284QRH7"/>
<keyword evidence="3" id="KW-1185">Reference proteome</keyword>
<dbReference type="STRING" id="47428.A0A284QRH7"/>
<gene>
    <name evidence="2" type="ORF">ARMOST_02350</name>
</gene>
<dbReference type="EMBL" id="FUEG01000001">
    <property type="protein sequence ID" value="SJK99065.1"/>
    <property type="molecule type" value="Genomic_DNA"/>
</dbReference>
<organism evidence="2 3">
    <name type="scientific">Armillaria ostoyae</name>
    <name type="common">Armillaria root rot fungus</name>
    <dbReference type="NCBI Taxonomy" id="47428"/>
    <lineage>
        <taxon>Eukaryota</taxon>
        <taxon>Fungi</taxon>
        <taxon>Dikarya</taxon>
        <taxon>Basidiomycota</taxon>
        <taxon>Agaricomycotina</taxon>
        <taxon>Agaricomycetes</taxon>
        <taxon>Agaricomycetidae</taxon>
        <taxon>Agaricales</taxon>
        <taxon>Marasmiineae</taxon>
        <taxon>Physalacriaceae</taxon>
        <taxon>Armillaria</taxon>
    </lineage>
</organism>
<evidence type="ECO:0000313" key="2">
    <source>
        <dbReference type="EMBL" id="SJK99065.1"/>
    </source>
</evidence>
<accession>A0A284QRH7</accession>
<feature type="compositionally biased region" description="Polar residues" evidence="1">
    <location>
        <begin position="14"/>
        <end position="26"/>
    </location>
</feature>
<dbReference type="OrthoDB" id="3251367at2759"/>
<sequence length="129" mass="14028">MAAAEEPTLHRCITDSNGEQIVTNLPISPPPAAKKPRLGDGRLHAISRAASSPANFPVLIHIRVHSTASSVSIFPMQQPQSETPLSIPPLDHSRDLIPVMTETDWLKEEATNDTLRIPVVSDKSPISRL</sequence>
<evidence type="ECO:0000256" key="1">
    <source>
        <dbReference type="SAM" id="MobiDB-lite"/>
    </source>
</evidence>